<evidence type="ECO:0000313" key="3">
    <source>
        <dbReference type="Proteomes" id="UP000011713"/>
    </source>
</evidence>
<evidence type="ECO:0008006" key="4">
    <source>
        <dbReference type="Google" id="ProtNLM"/>
    </source>
</evidence>
<dbReference type="VEuPathDB" id="FungiDB:HpaG805926"/>
<feature type="signal peptide" evidence="1">
    <location>
        <begin position="1"/>
        <end position="20"/>
    </location>
</feature>
<sequence length="126" mass="14275">MEMVTMKVILALAVTWGVPAKHGDTPNAYVKANKEENLDIFPSVPVGWRLVKKSCVRSVISFFGCKNPVWFKAGWEALKLMSSLEANVCRFHSMHYGHACELSMEKDSATNWTKKKQLTTYYVSLD</sequence>
<accession>M4BHQ0</accession>
<reference evidence="2" key="2">
    <citation type="submission" date="2015-06" db="UniProtKB">
        <authorList>
            <consortium name="EnsemblProtists"/>
        </authorList>
    </citation>
    <scope>IDENTIFICATION</scope>
    <source>
        <strain evidence="2">Emoy2</strain>
    </source>
</reference>
<name>M4BHQ0_HYAAE</name>
<organism evidence="2 3">
    <name type="scientific">Hyaloperonospora arabidopsidis (strain Emoy2)</name>
    <name type="common">Downy mildew agent</name>
    <name type="synonym">Peronospora arabidopsidis</name>
    <dbReference type="NCBI Taxonomy" id="559515"/>
    <lineage>
        <taxon>Eukaryota</taxon>
        <taxon>Sar</taxon>
        <taxon>Stramenopiles</taxon>
        <taxon>Oomycota</taxon>
        <taxon>Peronosporomycetes</taxon>
        <taxon>Peronosporales</taxon>
        <taxon>Peronosporaceae</taxon>
        <taxon>Hyaloperonospora</taxon>
    </lineage>
</organism>
<proteinExistence type="predicted"/>
<dbReference type="EnsemblProtists" id="HpaT805926">
    <property type="protein sequence ID" value="HpaP805926"/>
    <property type="gene ID" value="HpaG805926"/>
</dbReference>
<protein>
    <recommendedName>
        <fullName evidence="4">RxLR effector candidate protein</fullName>
    </recommendedName>
</protein>
<evidence type="ECO:0000256" key="1">
    <source>
        <dbReference type="SAM" id="SignalP"/>
    </source>
</evidence>
<keyword evidence="3" id="KW-1185">Reference proteome</keyword>
<reference evidence="3" key="1">
    <citation type="journal article" date="2010" name="Science">
        <title>Signatures of adaptation to obligate biotrophy in the Hyaloperonospora arabidopsidis genome.</title>
        <authorList>
            <person name="Baxter L."/>
            <person name="Tripathy S."/>
            <person name="Ishaque N."/>
            <person name="Boot N."/>
            <person name="Cabral A."/>
            <person name="Kemen E."/>
            <person name="Thines M."/>
            <person name="Ah-Fong A."/>
            <person name="Anderson R."/>
            <person name="Badejoko W."/>
            <person name="Bittner-Eddy P."/>
            <person name="Boore J.L."/>
            <person name="Chibucos M.C."/>
            <person name="Coates M."/>
            <person name="Dehal P."/>
            <person name="Delehaunty K."/>
            <person name="Dong S."/>
            <person name="Downton P."/>
            <person name="Dumas B."/>
            <person name="Fabro G."/>
            <person name="Fronick C."/>
            <person name="Fuerstenberg S.I."/>
            <person name="Fulton L."/>
            <person name="Gaulin E."/>
            <person name="Govers F."/>
            <person name="Hughes L."/>
            <person name="Humphray S."/>
            <person name="Jiang R.H."/>
            <person name="Judelson H."/>
            <person name="Kamoun S."/>
            <person name="Kyung K."/>
            <person name="Meijer H."/>
            <person name="Minx P."/>
            <person name="Morris P."/>
            <person name="Nelson J."/>
            <person name="Phuntumart V."/>
            <person name="Qutob D."/>
            <person name="Rehmany A."/>
            <person name="Rougon-Cardoso A."/>
            <person name="Ryden P."/>
            <person name="Torto-Alalibo T."/>
            <person name="Studholme D."/>
            <person name="Wang Y."/>
            <person name="Win J."/>
            <person name="Wood J."/>
            <person name="Clifton S.W."/>
            <person name="Rogers J."/>
            <person name="Van den Ackerveken G."/>
            <person name="Jones J.D."/>
            <person name="McDowell J.M."/>
            <person name="Beynon J."/>
            <person name="Tyler B.M."/>
        </authorList>
    </citation>
    <scope>NUCLEOTIDE SEQUENCE [LARGE SCALE GENOMIC DNA]</scope>
    <source>
        <strain evidence="3">Emoy2</strain>
    </source>
</reference>
<dbReference type="HOGENOM" id="CLU_1985878_0_0_1"/>
<dbReference type="STRING" id="559515.M4BHQ0"/>
<dbReference type="EMBL" id="JH598269">
    <property type="status" value="NOT_ANNOTATED_CDS"/>
    <property type="molecule type" value="Genomic_DNA"/>
</dbReference>
<feature type="chain" id="PRO_5004048731" description="RxLR effector candidate protein" evidence="1">
    <location>
        <begin position="21"/>
        <end position="126"/>
    </location>
</feature>
<dbReference type="Proteomes" id="UP000011713">
    <property type="component" value="Unassembled WGS sequence"/>
</dbReference>
<keyword evidence="1" id="KW-0732">Signal</keyword>
<dbReference type="InParanoid" id="M4BHQ0"/>
<dbReference type="AlphaFoldDB" id="M4BHQ0"/>
<evidence type="ECO:0000313" key="2">
    <source>
        <dbReference type="EnsemblProtists" id="HpaP805926"/>
    </source>
</evidence>